<dbReference type="RefSeq" id="WP_209854876.1">
    <property type="nucleotide sequence ID" value="NZ_JAGGJV010000008.1"/>
</dbReference>
<protein>
    <submittedName>
        <fullName evidence="3">NADH-quinone oxidoreductase subunit E</fullName>
    </submittedName>
</protein>
<keyword evidence="4" id="KW-1185">Reference proteome</keyword>
<evidence type="ECO:0000256" key="2">
    <source>
        <dbReference type="SAM" id="Phobius"/>
    </source>
</evidence>
<feature type="compositionally biased region" description="Basic and acidic residues" evidence="1">
    <location>
        <begin position="1"/>
        <end position="10"/>
    </location>
</feature>
<feature type="compositionally biased region" description="Basic and acidic residues" evidence="1">
    <location>
        <begin position="122"/>
        <end position="143"/>
    </location>
</feature>
<dbReference type="Gene3D" id="1.10.150.20">
    <property type="entry name" value="5' to 3' exonuclease, C-terminal subdomain"/>
    <property type="match status" value="1"/>
</dbReference>
<keyword evidence="2" id="KW-0812">Transmembrane</keyword>
<name>A0ABS4ESG2_9HYPH</name>
<keyword evidence="2" id="KW-0472">Membrane</keyword>
<reference evidence="3 4" key="1">
    <citation type="submission" date="2021-03" db="EMBL/GenBank/DDBJ databases">
        <title>Genomic Encyclopedia of Type Strains, Phase IV (KMG-IV): sequencing the most valuable type-strain genomes for metagenomic binning, comparative biology and taxonomic classification.</title>
        <authorList>
            <person name="Goeker M."/>
        </authorList>
    </citation>
    <scope>NUCLEOTIDE SEQUENCE [LARGE SCALE GENOMIC DNA]</scope>
    <source>
        <strain evidence="3 4">DSM 26427</strain>
    </source>
</reference>
<feature type="transmembrane region" description="Helical" evidence="2">
    <location>
        <begin position="54"/>
        <end position="78"/>
    </location>
</feature>
<organism evidence="3 4">
    <name type="scientific">Rhizobium herbae</name>
    <dbReference type="NCBI Taxonomy" id="508661"/>
    <lineage>
        <taxon>Bacteria</taxon>
        <taxon>Pseudomonadati</taxon>
        <taxon>Pseudomonadota</taxon>
        <taxon>Alphaproteobacteria</taxon>
        <taxon>Hyphomicrobiales</taxon>
        <taxon>Rhizobiaceae</taxon>
        <taxon>Rhizobium/Agrobacterium group</taxon>
        <taxon>Rhizobium</taxon>
    </lineage>
</organism>
<evidence type="ECO:0000313" key="4">
    <source>
        <dbReference type="Proteomes" id="UP000823786"/>
    </source>
</evidence>
<evidence type="ECO:0000313" key="3">
    <source>
        <dbReference type="EMBL" id="MBP1860890.1"/>
    </source>
</evidence>
<gene>
    <name evidence="3" type="ORF">J2Z75_004411</name>
</gene>
<keyword evidence="2" id="KW-1133">Transmembrane helix</keyword>
<feature type="region of interest" description="Disordered" evidence="1">
    <location>
        <begin position="121"/>
        <end position="143"/>
    </location>
</feature>
<proteinExistence type="predicted"/>
<comment type="caution">
    <text evidence="3">The sequence shown here is derived from an EMBL/GenBank/DDBJ whole genome shotgun (WGS) entry which is preliminary data.</text>
</comment>
<dbReference type="Proteomes" id="UP000823786">
    <property type="component" value="Unassembled WGS sequence"/>
</dbReference>
<feature type="region of interest" description="Disordered" evidence="1">
    <location>
        <begin position="1"/>
        <end position="28"/>
    </location>
</feature>
<evidence type="ECO:0000256" key="1">
    <source>
        <dbReference type="SAM" id="MobiDB-lite"/>
    </source>
</evidence>
<sequence>MAKPEHETHKGTQAGSAGPSFGSGIGSTNDPFGMAEWLKDMPKVPLHPLMQHPAAAFAAATAVGLGMTSHIAGFMLGAMQGMAETAQKTGAALDEKPVAQPAEPMAGAAAAASPAKASVEAKPVRVEPEKAKPVKAEPVRAEKPKRQRVARVVETQADDLKRISGIGPKLEQVLNGMGVRRYADVASWSDKDAQRFDAQLGFGGRIARDGWVEQAKALMKG</sequence>
<dbReference type="EMBL" id="JAGGJV010000008">
    <property type="protein sequence ID" value="MBP1860890.1"/>
    <property type="molecule type" value="Genomic_DNA"/>
</dbReference>
<accession>A0ABS4ESG2</accession>